<keyword evidence="15" id="KW-1185">Reference proteome</keyword>
<dbReference type="Pfam" id="PF06974">
    <property type="entry name" value="WS_DGAT_C"/>
    <property type="match status" value="1"/>
</dbReference>
<dbReference type="PANTHER" id="PTHR31650">
    <property type="entry name" value="O-ACYLTRANSFERASE (WSD1-LIKE) FAMILY PROTEIN"/>
    <property type="match status" value="1"/>
</dbReference>
<name>A0A076MVV6_AMYME</name>
<evidence type="ECO:0000256" key="7">
    <source>
        <dbReference type="ARBA" id="ARBA00022798"/>
    </source>
</evidence>
<dbReference type="Proteomes" id="UP000062973">
    <property type="component" value="Chromosome"/>
</dbReference>
<evidence type="ECO:0000259" key="13">
    <source>
        <dbReference type="Pfam" id="PF06974"/>
    </source>
</evidence>
<evidence type="ECO:0000256" key="6">
    <source>
        <dbReference type="ARBA" id="ARBA00022679"/>
    </source>
</evidence>
<dbReference type="KEGG" id="amq:AMETH_3059"/>
<evidence type="ECO:0000256" key="8">
    <source>
        <dbReference type="ARBA" id="ARBA00023098"/>
    </source>
</evidence>
<proteinExistence type="inferred from homology"/>
<dbReference type="SUPFAM" id="SSF52777">
    <property type="entry name" value="CoA-dependent acyltransferases"/>
    <property type="match status" value="1"/>
</dbReference>
<dbReference type="STRING" id="1068978.AMETH_3059"/>
<dbReference type="EMBL" id="CP009110">
    <property type="protein sequence ID" value="AIJ23151.1"/>
    <property type="molecule type" value="Genomic_DNA"/>
</dbReference>
<dbReference type="OrthoDB" id="9810950at2"/>
<dbReference type="GO" id="GO:0051701">
    <property type="term" value="P:biological process involved in interaction with host"/>
    <property type="evidence" value="ECO:0007669"/>
    <property type="project" value="TreeGrafter"/>
</dbReference>
<dbReference type="GO" id="GO:0001666">
    <property type="term" value="P:response to hypoxia"/>
    <property type="evidence" value="ECO:0007669"/>
    <property type="project" value="TreeGrafter"/>
</dbReference>
<comment type="pathway">
    <text evidence="1 11">Glycerolipid metabolism; triacylglycerol biosynthesis.</text>
</comment>
<evidence type="ECO:0000256" key="9">
    <source>
        <dbReference type="ARBA" id="ARBA00023315"/>
    </source>
</evidence>
<dbReference type="RefSeq" id="WP_017988148.1">
    <property type="nucleotide sequence ID" value="NZ_AQUL01000002.1"/>
</dbReference>
<dbReference type="UniPathway" id="UPA00282"/>
<dbReference type="EC" id="2.3.1.20" evidence="4 11"/>
<dbReference type="PATRIC" id="fig|1068978.7.peg.3262"/>
<gene>
    <name evidence="14" type="ORF">AMETH_3059</name>
</gene>
<protein>
    <recommendedName>
        <fullName evidence="4 11">Diacylglycerol O-acyltransferase</fullName>
        <ecNumber evidence="4 11">2.3.1.20</ecNumber>
    </recommendedName>
</protein>
<accession>A0A076MVV6</accession>
<organism evidence="14 15">
    <name type="scientific">Amycolatopsis methanolica 239</name>
    <dbReference type="NCBI Taxonomy" id="1068978"/>
    <lineage>
        <taxon>Bacteria</taxon>
        <taxon>Bacillati</taxon>
        <taxon>Actinomycetota</taxon>
        <taxon>Actinomycetes</taxon>
        <taxon>Pseudonocardiales</taxon>
        <taxon>Pseudonocardiaceae</taxon>
        <taxon>Amycolatopsis</taxon>
        <taxon>Amycolatopsis methanolica group</taxon>
    </lineage>
</organism>
<evidence type="ECO:0000256" key="5">
    <source>
        <dbReference type="ARBA" id="ARBA00022516"/>
    </source>
</evidence>
<comment type="pathway">
    <text evidence="2">Lipid metabolism.</text>
</comment>
<evidence type="ECO:0000256" key="11">
    <source>
        <dbReference type="RuleBase" id="RU361241"/>
    </source>
</evidence>
<evidence type="ECO:0000256" key="10">
    <source>
        <dbReference type="ARBA" id="ARBA00048109"/>
    </source>
</evidence>
<keyword evidence="8 11" id="KW-0443">Lipid metabolism</keyword>
<dbReference type="eggNOG" id="COG1020">
    <property type="taxonomic scope" value="Bacteria"/>
</dbReference>
<dbReference type="GO" id="GO:0019432">
    <property type="term" value="P:triglyceride biosynthetic process"/>
    <property type="evidence" value="ECO:0007669"/>
    <property type="project" value="UniProtKB-UniPathway"/>
</dbReference>
<keyword evidence="9 11" id="KW-0012">Acyltransferase</keyword>
<dbReference type="AlphaFoldDB" id="A0A076MVV6"/>
<dbReference type="InterPro" id="IPR009721">
    <property type="entry name" value="O-acyltransferase_WSD1_C"/>
</dbReference>
<evidence type="ECO:0000256" key="4">
    <source>
        <dbReference type="ARBA" id="ARBA00013244"/>
    </source>
</evidence>
<dbReference type="GO" id="GO:0005886">
    <property type="term" value="C:plasma membrane"/>
    <property type="evidence" value="ECO:0007669"/>
    <property type="project" value="TreeGrafter"/>
</dbReference>
<dbReference type="GO" id="GO:0006071">
    <property type="term" value="P:glycerol metabolic process"/>
    <property type="evidence" value="ECO:0007669"/>
    <property type="project" value="UniProtKB-KW"/>
</dbReference>
<feature type="domain" description="O-acyltransferase WSD1 C-terminal" evidence="13">
    <location>
        <begin position="307"/>
        <end position="445"/>
    </location>
</feature>
<evidence type="ECO:0000313" key="15">
    <source>
        <dbReference type="Proteomes" id="UP000062973"/>
    </source>
</evidence>
<keyword evidence="7 11" id="KW-0319">Glycerol metabolism</keyword>
<dbReference type="InterPro" id="IPR014292">
    <property type="entry name" value="Acyl_transf_WS/DGAT"/>
</dbReference>
<dbReference type="GO" id="GO:0004144">
    <property type="term" value="F:diacylglycerol O-acyltransferase activity"/>
    <property type="evidence" value="ECO:0007669"/>
    <property type="project" value="UniProtKB-EC"/>
</dbReference>
<dbReference type="InterPro" id="IPR045034">
    <property type="entry name" value="O-acyltransferase_WSD1-like"/>
</dbReference>
<dbReference type="HOGENOM" id="CLU_024186_3_1_11"/>
<comment type="similarity">
    <text evidence="3 11">Belongs to the long-chain O-acyltransferase family.</text>
</comment>
<sequence length="458" mass="49951">MERLSPLDLGMLWPDDFGWPEDIGVLAVLDGNRTAGHFSLDLAREVVGTRLPLVRRMRQVLRVPRFGLGAPYWTDASTVDVDDHVRAAEVPAPGDDEQLLGVVERIRRRRLDRSRPLWEMWVLTGLAGGRTGLFVRLHHTIADGVAAVALLGAFFDPGPEVRALAPPWPEAEPEPTVPQLLADNARRRWREVRRGVSALARLPESVSAVRQAWPAFREFAAEGRAPRTSLNTPIGPGRRFALVRGDLPLAKRIAAAHGAKVNDVLMAAMSGALRELLCARGEPVDALVLRAYVPVSLHREPRDRLRGNFDGMMLVPFPVGVADPVRRLEMIAAETAKRKKHKRSAGGGALFRVSALQRAVMRRMDRQRWANVYAANVPGPPEPLHFAGARVLELFPIVPLIGNVTLGLGALSYAGQLAITVVGDADACPDVEVFARGAAHALDALAGSRGRDFGPVDR</sequence>
<evidence type="ECO:0000256" key="1">
    <source>
        <dbReference type="ARBA" id="ARBA00004771"/>
    </source>
</evidence>
<feature type="domain" description="O-acyltransferase WSD1-like N-terminal" evidence="12">
    <location>
        <begin position="4"/>
        <end position="264"/>
    </location>
</feature>
<dbReference type="NCBIfam" id="TIGR02946">
    <property type="entry name" value="acyl_WS_DGAT"/>
    <property type="match status" value="1"/>
</dbReference>
<comment type="catalytic activity">
    <reaction evidence="10 11">
        <text>an acyl-CoA + a 1,2-diacyl-sn-glycerol = a triacyl-sn-glycerol + CoA</text>
        <dbReference type="Rhea" id="RHEA:10868"/>
        <dbReference type="ChEBI" id="CHEBI:17815"/>
        <dbReference type="ChEBI" id="CHEBI:57287"/>
        <dbReference type="ChEBI" id="CHEBI:58342"/>
        <dbReference type="ChEBI" id="CHEBI:64615"/>
        <dbReference type="EC" id="2.3.1.20"/>
    </reaction>
</comment>
<evidence type="ECO:0000259" key="12">
    <source>
        <dbReference type="Pfam" id="PF03007"/>
    </source>
</evidence>
<keyword evidence="6 11" id="KW-0808">Transferase</keyword>
<evidence type="ECO:0000256" key="2">
    <source>
        <dbReference type="ARBA" id="ARBA00005189"/>
    </source>
</evidence>
<keyword evidence="5 11" id="KW-0444">Lipid biosynthesis</keyword>
<reference evidence="14 15" key="1">
    <citation type="submission" date="2014-07" db="EMBL/GenBank/DDBJ databases">
        <title>Whole Genome Sequence of the Amycolatopsis methanolica 239.</title>
        <authorList>
            <person name="Tang B."/>
        </authorList>
    </citation>
    <scope>NUCLEOTIDE SEQUENCE [LARGE SCALE GENOMIC DNA]</scope>
    <source>
        <strain evidence="14 15">239</strain>
    </source>
</reference>
<dbReference type="GO" id="GO:0071731">
    <property type="term" value="P:response to nitric oxide"/>
    <property type="evidence" value="ECO:0007669"/>
    <property type="project" value="TreeGrafter"/>
</dbReference>
<dbReference type="InterPro" id="IPR004255">
    <property type="entry name" value="O-acyltransferase_WSD1_N"/>
</dbReference>
<dbReference type="PANTHER" id="PTHR31650:SF1">
    <property type="entry name" value="WAX ESTER SYNTHASE_DIACYLGLYCEROL ACYLTRANSFERASE 4-RELATED"/>
    <property type="match status" value="1"/>
</dbReference>
<evidence type="ECO:0000256" key="3">
    <source>
        <dbReference type="ARBA" id="ARBA00009587"/>
    </source>
</evidence>
<dbReference type="Pfam" id="PF03007">
    <property type="entry name" value="WS_DGAT_cat"/>
    <property type="match status" value="1"/>
</dbReference>
<evidence type="ECO:0000313" key="14">
    <source>
        <dbReference type="EMBL" id="AIJ23151.1"/>
    </source>
</evidence>